<gene>
    <name evidence="12" type="ORF">Kalk_08700</name>
</gene>
<keyword evidence="4" id="KW-1003">Cell membrane</keyword>
<dbReference type="EMBL" id="CP022684">
    <property type="protein sequence ID" value="AUM12495.1"/>
    <property type="molecule type" value="Genomic_DNA"/>
</dbReference>
<dbReference type="InterPro" id="IPR003593">
    <property type="entry name" value="AAA+_ATPase"/>
</dbReference>
<dbReference type="GO" id="GO:0005886">
    <property type="term" value="C:plasma membrane"/>
    <property type="evidence" value="ECO:0007669"/>
    <property type="project" value="UniProtKB-SubCell"/>
</dbReference>
<name>A0A2K9LLY4_9GAMM</name>
<protein>
    <recommendedName>
        <fullName evidence="11">ABC transporter domain-containing protein</fullName>
    </recommendedName>
</protein>
<evidence type="ECO:0000256" key="1">
    <source>
        <dbReference type="ARBA" id="ARBA00004202"/>
    </source>
</evidence>
<dbReference type="Pfam" id="PF00005">
    <property type="entry name" value="ABC_tran"/>
    <property type="match status" value="1"/>
</dbReference>
<dbReference type="PROSITE" id="PS50893">
    <property type="entry name" value="ABC_TRANSPORTER_2"/>
    <property type="match status" value="1"/>
</dbReference>
<feature type="domain" description="ABC transporter" evidence="11">
    <location>
        <begin position="2"/>
        <end position="238"/>
    </location>
</feature>
<dbReference type="PROSITE" id="PS00211">
    <property type="entry name" value="ABC_TRANSPORTER_1"/>
    <property type="match status" value="1"/>
</dbReference>
<dbReference type="RefSeq" id="WP_101893862.1">
    <property type="nucleotide sequence ID" value="NZ_CP022684.1"/>
</dbReference>
<dbReference type="PANTHER" id="PTHR42771:SF2">
    <property type="entry name" value="IRON(3+)-HYDROXAMATE IMPORT ATP-BINDING PROTEIN FHUC"/>
    <property type="match status" value="1"/>
</dbReference>
<evidence type="ECO:0000313" key="12">
    <source>
        <dbReference type="EMBL" id="AUM12495.1"/>
    </source>
</evidence>
<evidence type="ECO:0000256" key="6">
    <source>
        <dbReference type="ARBA" id="ARBA00022741"/>
    </source>
</evidence>
<keyword evidence="10" id="KW-0472">Membrane</keyword>
<dbReference type="FunFam" id="3.40.50.300:FF:000134">
    <property type="entry name" value="Iron-enterobactin ABC transporter ATP-binding protein"/>
    <property type="match status" value="1"/>
</dbReference>
<dbReference type="CDD" id="cd03214">
    <property type="entry name" value="ABC_Iron-Siderophores_B12_Hemin"/>
    <property type="match status" value="1"/>
</dbReference>
<evidence type="ECO:0000256" key="4">
    <source>
        <dbReference type="ARBA" id="ARBA00022475"/>
    </source>
</evidence>
<evidence type="ECO:0000256" key="10">
    <source>
        <dbReference type="ARBA" id="ARBA00023136"/>
    </source>
</evidence>
<reference evidence="13" key="1">
    <citation type="submission" date="2017-08" db="EMBL/GenBank/DDBJ databases">
        <title>Direct submision.</title>
        <authorList>
            <person name="Kim S.-J."/>
            <person name="Rhee S.-K."/>
        </authorList>
    </citation>
    <scope>NUCLEOTIDE SEQUENCE [LARGE SCALE GENOMIC DNA]</scope>
    <source>
        <strain evidence="13">GI5</strain>
    </source>
</reference>
<dbReference type="KEGG" id="kak:Kalk_08700"/>
<evidence type="ECO:0000256" key="7">
    <source>
        <dbReference type="ARBA" id="ARBA00022840"/>
    </source>
</evidence>
<organism evidence="12 13">
    <name type="scientific">Ketobacter alkanivorans</name>
    <dbReference type="NCBI Taxonomy" id="1917421"/>
    <lineage>
        <taxon>Bacteria</taxon>
        <taxon>Pseudomonadati</taxon>
        <taxon>Pseudomonadota</taxon>
        <taxon>Gammaproteobacteria</taxon>
        <taxon>Pseudomonadales</taxon>
        <taxon>Ketobacteraceae</taxon>
        <taxon>Ketobacter</taxon>
    </lineage>
</organism>
<dbReference type="OrthoDB" id="6461291at2"/>
<accession>A0A2K9LLY4</accession>
<evidence type="ECO:0000256" key="2">
    <source>
        <dbReference type="ARBA" id="ARBA00005417"/>
    </source>
</evidence>
<dbReference type="Gene3D" id="3.40.50.300">
    <property type="entry name" value="P-loop containing nucleotide triphosphate hydrolases"/>
    <property type="match status" value="1"/>
</dbReference>
<dbReference type="GO" id="GO:0006826">
    <property type="term" value="P:iron ion transport"/>
    <property type="evidence" value="ECO:0007669"/>
    <property type="project" value="UniProtKB-KW"/>
</dbReference>
<comment type="similarity">
    <text evidence="2">Belongs to the ABC transporter superfamily.</text>
</comment>
<dbReference type="InterPro" id="IPR027417">
    <property type="entry name" value="P-loop_NTPase"/>
</dbReference>
<dbReference type="InterPro" id="IPR051535">
    <property type="entry name" value="Siderophore_ABC-ATPase"/>
</dbReference>
<comment type="subcellular location">
    <subcellularLocation>
        <location evidence="1">Cell membrane</location>
        <topology evidence="1">Peripheral membrane protein</topology>
    </subcellularLocation>
</comment>
<keyword evidence="7" id="KW-0067">ATP-binding</keyword>
<evidence type="ECO:0000313" key="13">
    <source>
        <dbReference type="Proteomes" id="UP000235116"/>
    </source>
</evidence>
<keyword evidence="5" id="KW-0410">Iron transport</keyword>
<dbReference type="PANTHER" id="PTHR42771">
    <property type="entry name" value="IRON(3+)-HYDROXAMATE IMPORT ATP-BINDING PROTEIN FHUC"/>
    <property type="match status" value="1"/>
</dbReference>
<sequence length="265" mass="29188">MISLDQVCVNRGGKRILDTVSVSLKPDRITAIVGPNGSGKSSLLKVMVGALQPDRGQACLDEKNLQRWRRKDLARALAYLPQTSERPNGMSVEEVVACGRFAHLPPWANLTEEDSAAVSHALQQTEMLDKAEQTVDHLSGGEMQRVWLATVLAQGSDLLLLDEPNSFLDLSHQLELMALIHRLNRELSKTIALVIHDLNQAIQWCDEVIVIKQGKVYATGPINLLQDPTLLREVFNLSCQFLRSPGQSRPILQASLYQPAGAPSS</sequence>
<dbReference type="SMART" id="SM00382">
    <property type="entry name" value="AAA"/>
    <property type="match status" value="1"/>
</dbReference>
<evidence type="ECO:0000256" key="3">
    <source>
        <dbReference type="ARBA" id="ARBA00022448"/>
    </source>
</evidence>
<keyword evidence="3" id="KW-0813">Transport</keyword>
<dbReference type="SUPFAM" id="SSF52540">
    <property type="entry name" value="P-loop containing nucleoside triphosphate hydrolases"/>
    <property type="match status" value="1"/>
</dbReference>
<dbReference type="GO" id="GO:0005524">
    <property type="term" value="F:ATP binding"/>
    <property type="evidence" value="ECO:0007669"/>
    <property type="project" value="UniProtKB-KW"/>
</dbReference>
<evidence type="ECO:0000256" key="5">
    <source>
        <dbReference type="ARBA" id="ARBA00022496"/>
    </source>
</evidence>
<keyword evidence="9" id="KW-0406">Ion transport</keyword>
<keyword evidence="8" id="KW-0408">Iron</keyword>
<proteinExistence type="inferred from homology"/>
<dbReference type="InterPro" id="IPR003439">
    <property type="entry name" value="ABC_transporter-like_ATP-bd"/>
</dbReference>
<dbReference type="AlphaFoldDB" id="A0A2K9LLY4"/>
<evidence type="ECO:0000256" key="8">
    <source>
        <dbReference type="ARBA" id="ARBA00023004"/>
    </source>
</evidence>
<dbReference type="GO" id="GO:0016887">
    <property type="term" value="F:ATP hydrolysis activity"/>
    <property type="evidence" value="ECO:0007669"/>
    <property type="project" value="InterPro"/>
</dbReference>
<keyword evidence="6" id="KW-0547">Nucleotide-binding</keyword>
<dbReference type="InterPro" id="IPR017871">
    <property type="entry name" value="ABC_transporter-like_CS"/>
</dbReference>
<keyword evidence="13" id="KW-1185">Reference proteome</keyword>
<evidence type="ECO:0000256" key="9">
    <source>
        <dbReference type="ARBA" id="ARBA00023065"/>
    </source>
</evidence>
<evidence type="ECO:0000259" key="11">
    <source>
        <dbReference type="PROSITE" id="PS50893"/>
    </source>
</evidence>
<dbReference type="Proteomes" id="UP000235116">
    <property type="component" value="Chromosome"/>
</dbReference>